<comment type="caution">
    <text evidence="2">The sequence shown here is derived from an EMBL/GenBank/DDBJ whole genome shotgun (WGS) entry which is preliminary data.</text>
</comment>
<dbReference type="Proteomes" id="UP001352263">
    <property type="component" value="Unassembled WGS sequence"/>
</dbReference>
<sequence length="109" mass="12219">MFTSDYLQALRSKLGLTEPSEIARLIGASPHSVRLYEKGSVQFRDEVAVRVAKLLDVNPSIVLLDMYIARTSSEEARLALTQTRANLFDAELLTKDCWKADSPKTSELF</sequence>
<dbReference type="PROSITE" id="PS50943">
    <property type="entry name" value="HTH_CROC1"/>
    <property type="match status" value="1"/>
</dbReference>
<accession>A0ABU6J4M6</accession>
<name>A0ABU6J4M6_9BURK</name>
<dbReference type="Gene3D" id="1.10.260.40">
    <property type="entry name" value="lambda repressor-like DNA-binding domains"/>
    <property type="match status" value="1"/>
</dbReference>
<dbReference type="SUPFAM" id="SSF47413">
    <property type="entry name" value="lambda repressor-like DNA-binding domains"/>
    <property type="match status" value="1"/>
</dbReference>
<gene>
    <name evidence="2" type="ORF">RY831_04465</name>
</gene>
<feature type="domain" description="HTH cro/C1-type" evidence="1">
    <location>
        <begin position="7"/>
        <end position="62"/>
    </location>
</feature>
<reference evidence="2 3" key="1">
    <citation type="submission" date="2023-10" db="EMBL/GenBank/DDBJ databases">
        <title>Noviherbaspirillum sp. CPCC 100848 genome assembly.</title>
        <authorList>
            <person name="Li X.Y."/>
            <person name="Fang X.M."/>
        </authorList>
    </citation>
    <scope>NUCLEOTIDE SEQUENCE [LARGE SCALE GENOMIC DNA]</scope>
    <source>
        <strain evidence="2 3">CPCC 100848</strain>
    </source>
</reference>
<proteinExistence type="predicted"/>
<evidence type="ECO:0000259" key="1">
    <source>
        <dbReference type="PROSITE" id="PS50943"/>
    </source>
</evidence>
<organism evidence="2 3">
    <name type="scientific">Noviherbaspirillum album</name>
    <dbReference type="NCBI Taxonomy" id="3080276"/>
    <lineage>
        <taxon>Bacteria</taxon>
        <taxon>Pseudomonadati</taxon>
        <taxon>Pseudomonadota</taxon>
        <taxon>Betaproteobacteria</taxon>
        <taxon>Burkholderiales</taxon>
        <taxon>Oxalobacteraceae</taxon>
        <taxon>Noviherbaspirillum</taxon>
    </lineage>
</organism>
<dbReference type="InterPro" id="IPR001387">
    <property type="entry name" value="Cro/C1-type_HTH"/>
</dbReference>
<dbReference type="InterPro" id="IPR010982">
    <property type="entry name" value="Lambda_DNA-bd_dom_sf"/>
</dbReference>
<evidence type="ECO:0000313" key="2">
    <source>
        <dbReference type="EMBL" id="MEC4718386.1"/>
    </source>
</evidence>
<keyword evidence="3" id="KW-1185">Reference proteome</keyword>
<dbReference type="RefSeq" id="WP_326505110.1">
    <property type="nucleotide sequence ID" value="NZ_JAWIIV010000002.1"/>
</dbReference>
<dbReference type="EMBL" id="JAWIIV010000002">
    <property type="protein sequence ID" value="MEC4718386.1"/>
    <property type="molecule type" value="Genomic_DNA"/>
</dbReference>
<dbReference type="CDD" id="cd00093">
    <property type="entry name" value="HTH_XRE"/>
    <property type="match status" value="1"/>
</dbReference>
<dbReference type="Pfam" id="PF01381">
    <property type="entry name" value="HTH_3"/>
    <property type="match status" value="1"/>
</dbReference>
<evidence type="ECO:0000313" key="3">
    <source>
        <dbReference type="Proteomes" id="UP001352263"/>
    </source>
</evidence>
<protein>
    <submittedName>
        <fullName evidence="2">Helix-turn-helix transcriptional regulator</fullName>
    </submittedName>
</protein>
<dbReference type="SMART" id="SM00530">
    <property type="entry name" value="HTH_XRE"/>
    <property type="match status" value="1"/>
</dbReference>